<organism evidence="1 2">
    <name type="scientific">Nocardia panacis</name>
    <dbReference type="NCBI Taxonomy" id="2340916"/>
    <lineage>
        <taxon>Bacteria</taxon>
        <taxon>Bacillati</taxon>
        <taxon>Actinomycetota</taxon>
        <taxon>Actinomycetes</taxon>
        <taxon>Mycobacteriales</taxon>
        <taxon>Nocardiaceae</taxon>
        <taxon>Nocardia</taxon>
    </lineage>
</organism>
<dbReference type="RefSeq" id="WP_120037714.1">
    <property type="nucleotide sequence ID" value="NZ_QZFU01000010.1"/>
</dbReference>
<reference evidence="1 2" key="1">
    <citation type="submission" date="2018-09" db="EMBL/GenBank/DDBJ databases">
        <title>YIM PH21274 draft genome.</title>
        <authorList>
            <person name="Miao C."/>
        </authorList>
    </citation>
    <scope>NUCLEOTIDE SEQUENCE [LARGE SCALE GENOMIC DNA]</scope>
    <source>
        <strain evidence="1 2">YIM PH 21724</strain>
    </source>
</reference>
<keyword evidence="2" id="KW-1185">Reference proteome</keyword>
<sequence length="212" mass="22525">MPTNTDKVYTPAPGVKGVVFAAPYSKENAQKGIDLAKDFTKDLNGLTLAGTSVLVNLGGLSDAGIVNAEARDHQKVKDFSGSVISTPQSDFSSTFKLDFVESTNLDVLRLVYGVENVKPITKGGTGADANTVVAVQVNHTAAPLANWVFVTETIQGSKLRRQVIPKGQPITVGDVTQVSKDIIRYEVTVEAFGFTIADGSTVHVVEYLSPDV</sequence>
<dbReference type="Proteomes" id="UP000266677">
    <property type="component" value="Unassembled WGS sequence"/>
</dbReference>
<evidence type="ECO:0000313" key="1">
    <source>
        <dbReference type="EMBL" id="RJO79311.1"/>
    </source>
</evidence>
<name>A0A3A4L8D3_9NOCA</name>
<proteinExistence type="predicted"/>
<dbReference type="OrthoDB" id="4409685at2"/>
<comment type="caution">
    <text evidence="1">The sequence shown here is derived from an EMBL/GenBank/DDBJ whole genome shotgun (WGS) entry which is preliminary data.</text>
</comment>
<dbReference type="AlphaFoldDB" id="A0A3A4L8D3"/>
<accession>A0A3A4L8D3</accession>
<evidence type="ECO:0000313" key="2">
    <source>
        <dbReference type="Proteomes" id="UP000266677"/>
    </source>
</evidence>
<gene>
    <name evidence="1" type="ORF">D5S18_02985</name>
</gene>
<dbReference type="EMBL" id="QZFU01000010">
    <property type="protein sequence ID" value="RJO79311.1"/>
    <property type="molecule type" value="Genomic_DNA"/>
</dbReference>
<evidence type="ECO:0008006" key="3">
    <source>
        <dbReference type="Google" id="ProtNLM"/>
    </source>
</evidence>
<protein>
    <recommendedName>
        <fullName evidence="3">Phage tail protein</fullName>
    </recommendedName>
</protein>